<feature type="compositionally biased region" description="Low complexity" evidence="1">
    <location>
        <begin position="36"/>
        <end position="45"/>
    </location>
</feature>
<evidence type="ECO:0000313" key="3">
    <source>
        <dbReference type="Proteomes" id="UP000308652"/>
    </source>
</evidence>
<gene>
    <name evidence="2" type="ORF">BDQ12DRAFT_728323</name>
</gene>
<feature type="region of interest" description="Disordered" evidence="1">
    <location>
        <begin position="61"/>
        <end position="101"/>
    </location>
</feature>
<accession>A0A5C3LJD8</accession>
<feature type="compositionally biased region" description="Polar residues" evidence="1">
    <location>
        <begin position="1"/>
        <end position="13"/>
    </location>
</feature>
<proteinExistence type="predicted"/>
<keyword evidence="3" id="KW-1185">Reference proteome</keyword>
<organism evidence="2 3">
    <name type="scientific">Crucibulum laeve</name>
    <dbReference type="NCBI Taxonomy" id="68775"/>
    <lineage>
        <taxon>Eukaryota</taxon>
        <taxon>Fungi</taxon>
        <taxon>Dikarya</taxon>
        <taxon>Basidiomycota</taxon>
        <taxon>Agaricomycotina</taxon>
        <taxon>Agaricomycetes</taxon>
        <taxon>Agaricomycetidae</taxon>
        <taxon>Agaricales</taxon>
        <taxon>Agaricineae</taxon>
        <taxon>Nidulariaceae</taxon>
        <taxon>Crucibulum</taxon>
    </lineage>
</organism>
<protein>
    <submittedName>
        <fullName evidence="2">Uncharacterized protein</fullName>
    </submittedName>
</protein>
<name>A0A5C3LJD8_9AGAR</name>
<dbReference type="Proteomes" id="UP000308652">
    <property type="component" value="Unassembled WGS sequence"/>
</dbReference>
<evidence type="ECO:0000313" key="2">
    <source>
        <dbReference type="EMBL" id="TFK32838.1"/>
    </source>
</evidence>
<sequence length="123" mass="12899">MHSTCSQTSTTCNGLCKGSPPPSKGSQAPVSHKHAPSATDATTPPKKTKVLLNNEHIMEEMLEKGGGKGKKGKKDKKTENKGLKKITVSEATTTSPGVVNTPVHLTKSEKVLEDSGISVAPPR</sequence>
<feature type="region of interest" description="Disordered" evidence="1">
    <location>
        <begin position="1"/>
        <end position="47"/>
    </location>
</feature>
<evidence type="ECO:0000256" key="1">
    <source>
        <dbReference type="SAM" id="MobiDB-lite"/>
    </source>
</evidence>
<dbReference type="AlphaFoldDB" id="A0A5C3LJD8"/>
<reference evidence="2 3" key="1">
    <citation type="journal article" date="2019" name="Nat. Ecol. Evol.">
        <title>Megaphylogeny resolves global patterns of mushroom evolution.</title>
        <authorList>
            <person name="Varga T."/>
            <person name="Krizsan K."/>
            <person name="Foldi C."/>
            <person name="Dima B."/>
            <person name="Sanchez-Garcia M."/>
            <person name="Sanchez-Ramirez S."/>
            <person name="Szollosi G.J."/>
            <person name="Szarkandi J.G."/>
            <person name="Papp V."/>
            <person name="Albert L."/>
            <person name="Andreopoulos W."/>
            <person name="Angelini C."/>
            <person name="Antonin V."/>
            <person name="Barry K.W."/>
            <person name="Bougher N.L."/>
            <person name="Buchanan P."/>
            <person name="Buyck B."/>
            <person name="Bense V."/>
            <person name="Catcheside P."/>
            <person name="Chovatia M."/>
            <person name="Cooper J."/>
            <person name="Damon W."/>
            <person name="Desjardin D."/>
            <person name="Finy P."/>
            <person name="Geml J."/>
            <person name="Haridas S."/>
            <person name="Hughes K."/>
            <person name="Justo A."/>
            <person name="Karasinski D."/>
            <person name="Kautmanova I."/>
            <person name="Kiss B."/>
            <person name="Kocsube S."/>
            <person name="Kotiranta H."/>
            <person name="LaButti K.M."/>
            <person name="Lechner B.E."/>
            <person name="Liimatainen K."/>
            <person name="Lipzen A."/>
            <person name="Lukacs Z."/>
            <person name="Mihaltcheva S."/>
            <person name="Morgado L.N."/>
            <person name="Niskanen T."/>
            <person name="Noordeloos M.E."/>
            <person name="Ohm R.A."/>
            <person name="Ortiz-Santana B."/>
            <person name="Ovrebo C."/>
            <person name="Racz N."/>
            <person name="Riley R."/>
            <person name="Savchenko A."/>
            <person name="Shiryaev A."/>
            <person name="Soop K."/>
            <person name="Spirin V."/>
            <person name="Szebenyi C."/>
            <person name="Tomsovsky M."/>
            <person name="Tulloss R.E."/>
            <person name="Uehling J."/>
            <person name="Grigoriev I.V."/>
            <person name="Vagvolgyi C."/>
            <person name="Papp T."/>
            <person name="Martin F.M."/>
            <person name="Miettinen O."/>
            <person name="Hibbett D.S."/>
            <person name="Nagy L.G."/>
        </authorList>
    </citation>
    <scope>NUCLEOTIDE SEQUENCE [LARGE SCALE GENOMIC DNA]</scope>
    <source>
        <strain evidence="2 3">CBS 166.37</strain>
    </source>
</reference>
<feature type="compositionally biased region" description="Polar residues" evidence="1">
    <location>
        <begin position="89"/>
        <end position="98"/>
    </location>
</feature>
<dbReference type="EMBL" id="ML213662">
    <property type="protein sequence ID" value="TFK32838.1"/>
    <property type="molecule type" value="Genomic_DNA"/>
</dbReference>